<dbReference type="EMBL" id="LGRX02020708">
    <property type="protein sequence ID" value="KAK3257294.1"/>
    <property type="molecule type" value="Genomic_DNA"/>
</dbReference>
<dbReference type="Proteomes" id="UP001190700">
    <property type="component" value="Unassembled WGS sequence"/>
</dbReference>
<reference evidence="2 3" key="1">
    <citation type="journal article" date="2015" name="Genome Biol. Evol.">
        <title>Comparative Genomics of a Bacterivorous Green Alga Reveals Evolutionary Causalities and Consequences of Phago-Mixotrophic Mode of Nutrition.</title>
        <authorList>
            <person name="Burns J.A."/>
            <person name="Paasch A."/>
            <person name="Narechania A."/>
            <person name="Kim E."/>
        </authorList>
    </citation>
    <scope>NUCLEOTIDE SEQUENCE [LARGE SCALE GENOMIC DNA]</scope>
    <source>
        <strain evidence="2 3">PLY_AMNH</strain>
    </source>
</reference>
<evidence type="ECO:0000256" key="1">
    <source>
        <dbReference type="SAM" id="MobiDB-lite"/>
    </source>
</evidence>
<feature type="compositionally biased region" description="Polar residues" evidence="1">
    <location>
        <begin position="23"/>
        <end position="32"/>
    </location>
</feature>
<organism evidence="2 3">
    <name type="scientific">Cymbomonas tetramitiformis</name>
    <dbReference type="NCBI Taxonomy" id="36881"/>
    <lineage>
        <taxon>Eukaryota</taxon>
        <taxon>Viridiplantae</taxon>
        <taxon>Chlorophyta</taxon>
        <taxon>Pyramimonadophyceae</taxon>
        <taxon>Pyramimonadales</taxon>
        <taxon>Pyramimonadaceae</taxon>
        <taxon>Cymbomonas</taxon>
    </lineage>
</organism>
<gene>
    <name evidence="2" type="ORF">CYMTET_33612</name>
</gene>
<evidence type="ECO:0000313" key="3">
    <source>
        <dbReference type="Proteomes" id="UP001190700"/>
    </source>
</evidence>
<feature type="compositionally biased region" description="Basic and acidic residues" evidence="1">
    <location>
        <begin position="33"/>
        <end position="60"/>
    </location>
</feature>
<evidence type="ECO:0000313" key="2">
    <source>
        <dbReference type="EMBL" id="KAK3257294.1"/>
    </source>
</evidence>
<feature type="non-terminal residue" evidence="2">
    <location>
        <position position="151"/>
    </location>
</feature>
<feature type="compositionally biased region" description="Acidic residues" evidence="1">
    <location>
        <begin position="1"/>
        <end position="11"/>
    </location>
</feature>
<dbReference type="AlphaFoldDB" id="A0AAE0FCW8"/>
<comment type="caution">
    <text evidence="2">The sequence shown here is derived from an EMBL/GenBank/DDBJ whole genome shotgun (WGS) entry which is preliminary data.</text>
</comment>
<sequence length="151" mass="16678">MGISESDEEDLGNLYAAYEAPGSKSTQPNASQRRSDDNVEVTKDDHGLPLDFTSRNDKVRLPSLQAPPRGASRGALRVWTGRVLFDPPSRLQPRRPYARCFAFDPTGGYRFQLGKSVPSLSFYCQERGVPWASALLYPVGDLGPFPLDFLG</sequence>
<accession>A0AAE0FCW8</accession>
<name>A0AAE0FCW8_9CHLO</name>
<protein>
    <submittedName>
        <fullName evidence="2">Uncharacterized protein</fullName>
    </submittedName>
</protein>
<keyword evidence="3" id="KW-1185">Reference proteome</keyword>
<proteinExistence type="predicted"/>
<feature type="region of interest" description="Disordered" evidence="1">
    <location>
        <begin position="1"/>
        <end position="72"/>
    </location>
</feature>